<dbReference type="Proteomes" id="UP000030403">
    <property type="component" value="Unassembled WGS sequence"/>
</dbReference>
<dbReference type="PANTHER" id="PTHR33931:SF2">
    <property type="entry name" value="HOLIN-LIKE PROTEIN CIDA"/>
    <property type="match status" value="1"/>
</dbReference>
<feature type="transmembrane region" description="Helical" evidence="6">
    <location>
        <begin position="7"/>
        <end position="23"/>
    </location>
</feature>
<dbReference type="EMBL" id="AVPF01000013">
    <property type="protein sequence ID" value="KGX89653.1"/>
    <property type="molecule type" value="Genomic_DNA"/>
</dbReference>
<sequence length="131" mass="15021">MNVLKVMGHIAVLILFYLIGSWIQELFHLFIPGSIIGMLLLFVTLLTKKVNVNWVNEGADLLIRHLALLFVPVTVGIIQYLELFAGKSFFLIPIALCSTLLVMVCSGMVSQYIVRQKEREYEHFNRDHHVH</sequence>
<feature type="transmembrane region" description="Helical" evidence="6">
    <location>
        <begin position="29"/>
        <end position="47"/>
    </location>
</feature>
<keyword evidence="8" id="KW-1185">Reference proteome</keyword>
<keyword evidence="4 6" id="KW-1133">Transmembrane helix</keyword>
<reference evidence="7 8" key="1">
    <citation type="submission" date="2013-08" db="EMBL/GenBank/DDBJ databases">
        <authorList>
            <person name="Huang J."/>
            <person name="Wang G."/>
        </authorList>
    </citation>
    <scope>NUCLEOTIDE SEQUENCE [LARGE SCALE GENOMIC DNA]</scope>
    <source>
        <strain evidence="7 8">BH030004</strain>
    </source>
</reference>
<keyword evidence="7" id="KW-0378">Hydrolase</keyword>
<evidence type="ECO:0000256" key="6">
    <source>
        <dbReference type="SAM" id="Phobius"/>
    </source>
</evidence>
<evidence type="ECO:0000256" key="2">
    <source>
        <dbReference type="ARBA" id="ARBA00022475"/>
    </source>
</evidence>
<dbReference type="AlphaFoldDB" id="A0A0A5GEK9"/>
<evidence type="ECO:0000256" key="3">
    <source>
        <dbReference type="ARBA" id="ARBA00022692"/>
    </source>
</evidence>
<gene>
    <name evidence="7" type="ORF">N783_04765</name>
</gene>
<dbReference type="GO" id="GO:0005886">
    <property type="term" value="C:plasma membrane"/>
    <property type="evidence" value="ECO:0007669"/>
    <property type="project" value="UniProtKB-SubCell"/>
</dbReference>
<protein>
    <submittedName>
        <fullName evidence="7">Murein hydrolase transporter LrgA</fullName>
    </submittedName>
</protein>
<dbReference type="OrthoDB" id="3176438at2"/>
<evidence type="ECO:0000256" key="4">
    <source>
        <dbReference type="ARBA" id="ARBA00022989"/>
    </source>
</evidence>
<dbReference type="NCBIfam" id="NF002460">
    <property type="entry name" value="PRK01658.1"/>
    <property type="match status" value="1"/>
</dbReference>
<feature type="transmembrane region" description="Helical" evidence="6">
    <location>
        <begin position="90"/>
        <end position="114"/>
    </location>
</feature>
<keyword evidence="5 6" id="KW-0472">Membrane</keyword>
<evidence type="ECO:0000256" key="5">
    <source>
        <dbReference type="ARBA" id="ARBA00023136"/>
    </source>
</evidence>
<dbReference type="PANTHER" id="PTHR33931">
    <property type="entry name" value="HOLIN-LIKE PROTEIN CIDA-RELATED"/>
    <property type="match status" value="1"/>
</dbReference>
<keyword evidence="2" id="KW-1003">Cell membrane</keyword>
<dbReference type="GO" id="GO:0016787">
    <property type="term" value="F:hydrolase activity"/>
    <property type="evidence" value="ECO:0007669"/>
    <property type="project" value="UniProtKB-KW"/>
</dbReference>
<dbReference type="RefSeq" id="WP_027446148.1">
    <property type="nucleotide sequence ID" value="NZ_AULJ01000031.1"/>
</dbReference>
<dbReference type="Pfam" id="PF03788">
    <property type="entry name" value="LrgA"/>
    <property type="match status" value="1"/>
</dbReference>
<dbReference type="InterPro" id="IPR005538">
    <property type="entry name" value="LrgA/CidA"/>
</dbReference>
<evidence type="ECO:0000313" key="7">
    <source>
        <dbReference type="EMBL" id="KGX89653.1"/>
    </source>
</evidence>
<feature type="transmembrane region" description="Helical" evidence="6">
    <location>
        <begin position="59"/>
        <end position="78"/>
    </location>
</feature>
<evidence type="ECO:0000256" key="1">
    <source>
        <dbReference type="ARBA" id="ARBA00004651"/>
    </source>
</evidence>
<accession>A0A0A5GEK9</accession>
<organism evidence="7 8">
    <name type="scientific">Pontibacillus marinus BH030004 = DSM 16465</name>
    <dbReference type="NCBI Taxonomy" id="1385511"/>
    <lineage>
        <taxon>Bacteria</taxon>
        <taxon>Bacillati</taxon>
        <taxon>Bacillota</taxon>
        <taxon>Bacilli</taxon>
        <taxon>Bacillales</taxon>
        <taxon>Bacillaceae</taxon>
        <taxon>Pontibacillus</taxon>
    </lineage>
</organism>
<keyword evidence="3 6" id="KW-0812">Transmembrane</keyword>
<dbReference type="STRING" id="1385511.GCA_000425225_02444"/>
<name>A0A0A5GEK9_9BACI</name>
<comment type="caution">
    <text evidence="7">The sequence shown here is derived from an EMBL/GenBank/DDBJ whole genome shotgun (WGS) entry which is preliminary data.</text>
</comment>
<evidence type="ECO:0000313" key="8">
    <source>
        <dbReference type="Proteomes" id="UP000030403"/>
    </source>
</evidence>
<dbReference type="eggNOG" id="COG1380">
    <property type="taxonomic scope" value="Bacteria"/>
</dbReference>
<proteinExistence type="predicted"/>
<comment type="subcellular location">
    <subcellularLocation>
        <location evidence="1">Cell membrane</location>
        <topology evidence="1">Multi-pass membrane protein</topology>
    </subcellularLocation>
</comment>